<organism evidence="2 3">
    <name type="scientific">Theileria annulata</name>
    <dbReference type="NCBI Taxonomy" id="5874"/>
    <lineage>
        <taxon>Eukaryota</taxon>
        <taxon>Sar</taxon>
        <taxon>Alveolata</taxon>
        <taxon>Apicomplexa</taxon>
        <taxon>Aconoidasida</taxon>
        <taxon>Piroplasmida</taxon>
        <taxon>Theileriidae</taxon>
        <taxon>Theileria</taxon>
    </lineage>
</organism>
<dbReference type="RefSeq" id="XP_953329.1">
    <property type="nucleotide sequence ID" value="XM_948236.1"/>
</dbReference>
<evidence type="ECO:0000259" key="1">
    <source>
        <dbReference type="Pfam" id="PF19031"/>
    </source>
</evidence>
<dbReference type="AlphaFoldDB" id="Q4U8Z9"/>
<keyword evidence="3" id="KW-1185">Reference proteome</keyword>
<reference evidence="2 3" key="1">
    <citation type="journal article" date="2005" name="Science">
        <title>Genome of the host-cell transforming parasite Theileria annulata compared with T. parva.</title>
        <authorList>
            <person name="Pain A."/>
            <person name="Renauld H."/>
            <person name="Berriman M."/>
            <person name="Murphy L."/>
            <person name="Yeats C.A."/>
            <person name="Weir W."/>
            <person name="Kerhornou A."/>
            <person name="Aslett M."/>
            <person name="Bishop R."/>
            <person name="Bouchier C."/>
            <person name="Cochet M."/>
            <person name="Coulson R.M.R."/>
            <person name="Cronin A."/>
            <person name="de Villiers E.P."/>
            <person name="Fraser A."/>
            <person name="Fosker N."/>
            <person name="Gardner M."/>
            <person name="Goble A."/>
            <person name="Griffiths-Jones S."/>
            <person name="Harris D.E."/>
            <person name="Katzer F."/>
            <person name="Larke N."/>
            <person name="Lord A."/>
            <person name="Maser P."/>
            <person name="McKellar S."/>
            <person name="Mooney P."/>
            <person name="Morton F."/>
            <person name="Nene V."/>
            <person name="O'Neil S."/>
            <person name="Price C."/>
            <person name="Quail M.A."/>
            <person name="Rabbinowitsch E."/>
            <person name="Rawlings N.D."/>
            <person name="Rutter S."/>
            <person name="Saunders D."/>
            <person name="Seeger K."/>
            <person name="Shah T."/>
            <person name="Squares R."/>
            <person name="Squares S."/>
            <person name="Tivey A."/>
            <person name="Walker A.R."/>
            <person name="Woodward J."/>
            <person name="Dobbelaere D.A.E."/>
            <person name="Langsley G."/>
            <person name="Rajandream M.A."/>
            <person name="McKeever D."/>
            <person name="Shiels B."/>
            <person name="Tait A."/>
            <person name="Barrell B.G."/>
            <person name="Hall N."/>
        </authorList>
    </citation>
    <scope>NUCLEOTIDE SEQUENCE [LARGE SCALE GENOMIC DNA]</scope>
    <source>
        <strain evidence="3">Ankara</strain>
    </source>
</reference>
<dbReference type="GeneID" id="3862682"/>
<dbReference type="InParanoid" id="Q4U8Z9"/>
<dbReference type="VEuPathDB" id="PiroplasmaDB:TA10490"/>
<name>Q4U8Z9_THEAN</name>
<evidence type="ECO:0000313" key="3">
    <source>
        <dbReference type="Proteomes" id="UP000001950"/>
    </source>
</evidence>
<protein>
    <recommendedName>
        <fullName evidence="1">CCZ1/INTU/HSP4 first Longin domain-containing protein</fullName>
    </recommendedName>
</protein>
<dbReference type="InterPro" id="IPR043987">
    <property type="entry name" value="CCZ1/INTU/HSP4_longin_1"/>
</dbReference>
<dbReference type="Pfam" id="PF19031">
    <property type="entry name" value="Intu_longin_1"/>
    <property type="match status" value="1"/>
</dbReference>
<feature type="domain" description="CCZ1/INTU/HSP4 first Longin" evidence="1">
    <location>
        <begin position="29"/>
        <end position="64"/>
    </location>
</feature>
<dbReference type="KEGG" id="tan:TA10490"/>
<dbReference type="Proteomes" id="UP000001950">
    <property type="component" value="Chromosome 4"/>
</dbReference>
<dbReference type="EMBL" id="CR940353">
    <property type="protein sequence ID" value="CAI76704.1"/>
    <property type="molecule type" value="Genomic_DNA"/>
</dbReference>
<dbReference type="eggNOG" id="ENOG502SE66">
    <property type="taxonomic scope" value="Eukaryota"/>
</dbReference>
<proteinExistence type="predicted"/>
<dbReference type="OrthoDB" id="240546at2759"/>
<gene>
    <name evidence="2" type="ORF">TA10490</name>
</gene>
<dbReference type="STRING" id="5874.Q4U8Z9"/>
<dbReference type="FunCoup" id="Q4U8Z9">
    <property type="interactions" value="27"/>
</dbReference>
<sequence length="298" mass="35016">MSDKPKRVDAIFVFDLNRKSDLDYPSDKDIQLSKLLYYHPEDRSVDDKLSHFGLIEGLITLSNDEMTLESLQEMLENILPTFMNNSTKTMLNFLKDVEAFKKFHTNMNLSLDIQLMIDDLYNEFEPISKSLLIYNQQVLHYSMELDEVFLIYCYIVRYMGNVSKVNAMNVKWPENNEVTIVDSMEDSLFSPQIYINNVLYTLTIISVHINRDNKHFRLKIRYLVLTNTKFFALNSLSKTINSVGFDSLNNETIEELSMIYDLHDILSTCREQLYNTHIKTKNSWISTKFNNSRLVFNN</sequence>
<accession>Q4U8Z9</accession>
<evidence type="ECO:0000313" key="2">
    <source>
        <dbReference type="EMBL" id="CAI76704.1"/>
    </source>
</evidence>